<keyword evidence="2" id="KW-1185">Reference proteome</keyword>
<organism evidence="1 2">
    <name type="scientific">Actinophytocola gossypii</name>
    <dbReference type="NCBI Taxonomy" id="2812003"/>
    <lineage>
        <taxon>Bacteria</taxon>
        <taxon>Bacillati</taxon>
        <taxon>Actinomycetota</taxon>
        <taxon>Actinomycetes</taxon>
        <taxon>Pseudonocardiales</taxon>
        <taxon>Pseudonocardiaceae</taxon>
    </lineage>
</organism>
<dbReference type="RefSeq" id="WP_260194899.1">
    <property type="nucleotide sequence ID" value="NZ_JAFFZE010000023.1"/>
</dbReference>
<gene>
    <name evidence="1" type="ORF">JT362_28190</name>
</gene>
<sequence length="208" mass="23409">MPEKKLTVKQRAVLITLMAEARALSNTEMKELHGLVLDGEERRDLVRRKYVLSERSAGNKPYVNELTDDGWRWCAEELSAGRPRTAREESLGKALYAVLAGLRRLLDHSKQELADLFPIETSASLEDRVRATYHQLAKEAGDYVRLVDLRRGLDGTPRDEVDAVLRKLNDTGQVVLVSEDSQGSLSEEERNAALRVGNQDNHHLAIEP</sequence>
<dbReference type="Proteomes" id="UP001156441">
    <property type="component" value="Unassembled WGS sequence"/>
</dbReference>
<accession>A0ABT2JGL5</accession>
<reference evidence="1 2" key="1">
    <citation type="submission" date="2021-02" db="EMBL/GenBank/DDBJ databases">
        <title>Actinophytocola xerophila sp. nov., isolated from soil of cotton cropping field.</title>
        <authorList>
            <person name="Huang R."/>
            <person name="Chen X."/>
            <person name="Ge X."/>
            <person name="Liu W."/>
        </authorList>
    </citation>
    <scope>NUCLEOTIDE SEQUENCE [LARGE SCALE GENOMIC DNA]</scope>
    <source>
        <strain evidence="1 2">S1-96</strain>
    </source>
</reference>
<comment type="caution">
    <text evidence="1">The sequence shown here is derived from an EMBL/GenBank/DDBJ whole genome shotgun (WGS) entry which is preliminary data.</text>
</comment>
<proteinExistence type="predicted"/>
<name>A0ABT2JGL5_9PSEU</name>
<protein>
    <recommendedName>
        <fullName evidence="3">MarR family transcriptional regulator</fullName>
    </recommendedName>
</protein>
<dbReference type="EMBL" id="JAFFZE010000023">
    <property type="protein sequence ID" value="MCT2587010.1"/>
    <property type="molecule type" value="Genomic_DNA"/>
</dbReference>
<evidence type="ECO:0008006" key="3">
    <source>
        <dbReference type="Google" id="ProtNLM"/>
    </source>
</evidence>
<evidence type="ECO:0000313" key="2">
    <source>
        <dbReference type="Proteomes" id="UP001156441"/>
    </source>
</evidence>
<evidence type="ECO:0000313" key="1">
    <source>
        <dbReference type="EMBL" id="MCT2587010.1"/>
    </source>
</evidence>